<dbReference type="AlphaFoldDB" id="A0A3N2CSJ3"/>
<sequence>MGPTPGVSGPISWRPRGRPAAPGEGDSQMVDASSVRRSVAGVVALVAVAAFAGGCTSEEQEPPEADPSPSASASDDGVLDFTVYGPEAVTDAYRGLAEQWNADHPDTRVEVTAYPDRQRASAAVANAREAGTAPDLFLADRQDLGTLVEDEAVRRVDDLLAAREVDFGDGFSRVGLAAFSDQAALQCMPVDVSPLVVYYNPQLIELDQIADEGRAEITAERGWTIGEFGRAAAQPRRPGVRGLHVEPTLEQIAPFVWSGGGEVVDDQVDPTTLTLSDDASRDALERLLEVVRDPGLTFGQDALERRSALARFKAGQLGMMLGYRDLTAELRRDPSLTFDVMPLPVVNSGATIASITGACISADSTDEAGAADFLAALTSQSAQDALAATGYVMPANTASLDDEAFLQAGQRPLNSQVFLREVRDVQLLPATASWSELESSLTGALDDLFYLPVIDPLEERLSAIDDASVPFLDPEAASESPSTDSSSSPAPSPSD</sequence>
<feature type="region of interest" description="Disordered" evidence="1">
    <location>
        <begin position="472"/>
        <end position="495"/>
    </location>
</feature>
<dbReference type="PANTHER" id="PTHR43649:SF12">
    <property type="entry name" value="DIACETYLCHITOBIOSE BINDING PROTEIN DASA"/>
    <property type="match status" value="1"/>
</dbReference>
<name>A0A3N2CSJ3_9ACTN</name>
<feature type="compositionally biased region" description="Low complexity" evidence="1">
    <location>
        <begin position="67"/>
        <end position="76"/>
    </location>
</feature>
<gene>
    <name evidence="2" type="ORF">EDD33_1325</name>
</gene>
<feature type="compositionally biased region" description="Low complexity" evidence="1">
    <location>
        <begin position="474"/>
        <end position="489"/>
    </location>
</feature>
<keyword evidence="3" id="KW-1185">Reference proteome</keyword>
<protein>
    <submittedName>
        <fullName evidence="2">Carbohydrate ABC transporter substrate-binding protein (CUT1 family)</fullName>
    </submittedName>
</protein>
<proteinExistence type="predicted"/>
<evidence type="ECO:0000256" key="1">
    <source>
        <dbReference type="SAM" id="MobiDB-lite"/>
    </source>
</evidence>
<dbReference type="InterPro" id="IPR050490">
    <property type="entry name" value="Bact_solute-bd_prot1"/>
</dbReference>
<reference evidence="2 3" key="1">
    <citation type="submission" date="2018-11" db="EMBL/GenBank/DDBJ databases">
        <title>Sequencing the genomes of 1000 actinobacteria strains.</title>
        <authorList>
            <person name="Klenk H.-P."/>
        </authorList>
    </citation>
    <scope>NUCLEOTIDE SEQUENCE [LARGE SCALE GENOMIC DNA]</scope>
    <source>
        <strain evidence="2 3">DSM 12652</strain>
    </source>
</reference>
<accession>A0A3N2CSJ3</accession>
<organism evidence="2 3">
    <name type="scientific">Nocardioides aurantiacus</name>
    <dbReference type="NCBI Taxonomy" id="86796"/>
    <lineage>
        <taxon>Bacteria</taxon>
        <taxon>Bacillati</taxon>
        <taxon>Actinomycetota</taxon>
        <taxon>Actinomycetes</taxon>
        <taxon>Propionibacteriales</taxon>
        <taxon>Nocardioidaceae</taxon>
        <taxon>Nocardioides</taxon>
    </lineage>
</organism>
<dbReference type="Gene3D" id="3.40.190.10">
    <property type="entry name" value="Periplasmic binding protein-like II"/>
    <property type="match status" value="1"/>
</dbReference>
<dbReference type="SUPFAM" id="SSF53850">
    <property type="entry name" value="Periplasmic binding protein-like II"/>
    <property type="match status" value="1"/>
</dbReference>
<dbReference type="Pfam" id="PF13416">
    <property type="entry name" value="SBP_bac_8"/>
    <property type="match status" value="1"/>
</dbReference>
<dbReference type="EMBL" id="RKHO01000001">
    <property type="protein sequence ID" value="ROR90485.1"/>
    <property type="molecule type" value="Genomic_DNA"/>
</dbReference>
<dbReference type="PANTHER" id="PTHR43649">
    <property type="entry name" value="ARABINOSE-BINDING PROTEIN-RELATED"/>
    <property type="match status" value="1"/>
</dbReference>
<comment type="caution">
    <text evidence="2">The sequence shown here is derived from an EMBL/GenBank/DDBJ whole genome shotgun (WGS) entry which is preliminary data.</text>
</comment>
<evidence type="ECO:0000313" key="3">
    <source>
        <dbReference type="Proteomes" id="UP000281738"/>
    </source>
</evidence>
<feature type="region of interest" description="Disordered" evidence="1">
    <location>
        <begin position="1"/>
        <end position="33"/>
    </location>
</feature>
<feature type="region of interest" description="Disordered" evidence="1">
    <location>
        <begin position="55"/>
        <end position="78"/>
    </location>
</feature>
<dbReference type="InterPro" id="IPR006059">
    <property type="entry name" value="SBP"/>
</dbReference>
<dbReference type="Proteomes" id="UP000281738">
    <property type="component" value="Unassembled WGS sequence"/>
</dbReference>
<evidence type="ECO:0000313" key="2">
    <source>
        <dbReference type="EMBL" id="ROR90485.1"/>
    </source>
</evidence>